<feature type="active site" evidence="5 6">
    <location>
        <position position="220"/>
    </location>
</feature>
<dbReference type="GO" id="GO:0006081">
    <property type="term" value="P:aldehyde metabolic process"/>
    <property type="evidence" value="ECO:0007669"/>
    <property type="project" value="InterPro"/>
</dbReference>
<dbReference type="STRING" id="1232683.ADIMK_1836"/>
<dbReference type="Gene3D" id="3.40.605.10">
    <property type="entry name" value="Aldehyde Dehydrogenase, Chain A, domain 1"/>
    <property type="match status" value="1"/>
</dbReference>
<evidence type="ECO:0000256" key="2">
    <source>
        <dbReference type="ARBA" id="ARBA00023002"/>
    </source>
</evidence>
<evidence type="ECO:0000256" key="6">
    <source>
        <dbReference type="PROSITE-ProRule" id="PRU10007"/>
    </source>
</evidence>
<dbReference type="RefSeq" id="WP_036186612.1">
    <property type="nucleotide sequence ID" value="NZ_JMQN01000021.1"/>
</dbReference>
<dbReference type="SUPFAM" id="SSF53720">
    <property type="entry name" value="ALDH-like"/>
    <property type="match status" value="1"/>
</dbReference>
<dbReference type="InterPro" id="IPR016163">
    <property type="entry name" value="Ald_DH_C"/>
</dbReference>
<evidence type="ECO:0000256" key="4">
    <source>
        <dbReference type="PIRNR" id="PIRNR036492"/>
    </source>
</evidence>
<sequence length="480" mass="53273">MTRHEKVTTDLQRIPQLFEGQRETALRLRTRSLRERRRKLEQLRDGLLARREALYDAFNKDFRKPAAEVDLTELVPVIDEIQMALRSLKRWMKPQRARATLVTLGTSARITYQGKGRCLIVGPWNYPVSTLLGPLVSAIAAGNSVILKPSEFVPSINAVLVELIAEVFDLSEVAVVQGGADTAQCLLNYPFDHIFFTGSPQVGKWVMEAASRHLTSVTLELGGKSPVIVDESADLRRAAEVILWGKLVNAGQTCIAPDTLFVHRNVRDTFLAHCQELIAQRFGSSDAEVFASPDLARIVNVRHARRIAALVDDALTQGAQLVCGGQHHVDECFVAPTLLTDIPDTANIMEEEIFGPVLPVIEFGELDEVIHAINARPKPLALYLWSRRKACIDRVCRETSSGSAVINHCMLQFVHSRLPFGGVNYSGIGNSHGEFGFKAFSHERATLQGGPILVVKAFFPPYTPFKRGLIKLLIKSLVRF</sequence>
<keyword evidence="3" id="KW-0520">NAD</keyword>
<dbReference type="PANTHER" id="PTHR43570">
    <property type="entry name" value="ALDEHYDE DEHYDROGENASE"/>
    <property type="match status" value="1"/>
</dbReference>
<dbReference type="PROSITE" id="PS00070">
    <property type="entry name" value="ALDEHYDE_DEHYDR_CYS"/>
    <property type="match status" value="1"/>
</dbReference>
<accession>A0A081FZZ6</accession>
<reference evidence="9 10" key="1">
    <citation type="submission" date="2014-04" db="EMBL/GenBank/DDBJ databases">
        <title>Marinobacterium kochiensis sp. nov., isolated from sediment sample collected from Kochi backwaters in Kerala, India.</title>
        <authorList>
            <person name="Singh A."/>
            <person name="Pinnaka A.K."/>
        </authorList>
    </citation>
    <scope>NUCLEOTIDE SEQUENCE [LARGE SCALE GENOMIC DNA]</scope>
    <source>
        <strain evidence="9 10">AK27</strain>
    </source>
</reference>
<evidence type="ECO:0000259" key="8">
    <source>
        <dbReference type="Pfam" id="PF00171"/>
    </source>
</evidence>
<dbReference type="EMBL" id="JMQN01000021">
    <property type="protein sequence ID" value="KEA64101.1"/>
    <property type="molecule type" value="Genomic_DNA"/>
</dbReference>
<dbReference type="InterPro" id="IPR016161">
    <property type="entry name" value="Ald_DH/histidinol_DH"/>
</dbReference>
<feature type="domain" description="Aldehyde dehydrogenase" evidence="8">
    <location>
        <begin position="24"/>
        <end position="442"/>
    </location>
</feature>
<organism evidence="9 10">
    <name type="scientific">Marinobacterium lacunae</name>
    <dbReference type="NCBI Taxonomy" id="1232683"/>
    <lineage>
        <taxon>Bacteria</taxon>
        <taxon>Pseudomonadati</taxon>
        <taxon>Pseudomonadota</taxon>
        <taxon>Gammaproteobacteria</taxon>
        <taxon>Oceanospirillales</taxon>
        <taxon>Oceanospirillaceae</taxon>
        <taxon>Marinobacterium</taxon>
    </lineage>
</organism>
<dbReference type="PROSITE" id="PS00687">
    <property type="entry name" value="ALDEHYDE_DEHYDR_GLU"/>
    <property type="match status" value="1"/>
</dbReference>
<proteinExistence type="inferred from homology"/>
<dbReference type="InterPro" id="IPR015590">
    <property type="entry name" value="Aldehyde_DH_dom"/>
</dbReference>
<evidence type="ECO:0000313" key="9">
    <source>
        <dbReference type="EMBL" id="KEA64101.1"/>
    </source>
</evidence>
<dbReference type="CDD" id="cd07134">
    <property type="entry name" value="ALDH_AlkH-like"/>
    <property type="match status" value="1"/>
</dbReference>
<evidence type="ECO:0000256" key="5">
    <source>
        <dbReference type="PIRSR" id="PIRSR036492-1"/>
    </source>
</evidence>
<gene>
    <name evidence="9" type="ORF">ADIMK_1836</name>
</gene>
<dbReference type="InterPro" id="IPR012394">
    <property type="entry name" value="Aldehyde_DH_NAD(P)"/>
</dbReference>
<evidence type="ECO:0000256" key="3">
    <source>
        <dbReference type="ARBA" id="ARBA00023027"/>
    </source>
</evidence>
<dbReference type="FunFam" id="3.40.605.10:FF:000004">
    <property type="entry name" value="Aldehyde dehydrogenase"/>
    <property type="match status" value="1"/>
</dbReference>
<dbReference type="GO" id="GO:0005737">
    <property type="term" value="C:cytoplasm"/>
    <property type="evidence" value="ECO:0007669"/>
    <property type="project" value="TreeGrafter"/>
</dbReference>
<dbReference type="eggNOG" id="COG1012">
    <property type="taxonomic scope" value="Bacteria"/>
</dbReference>
<dbReference type="Proteomes" id="UP000028252">
    <property type="component" value="Unassembled WGS sequence"/>
</dbReference>
<dbReference type="Gene3D" id="3.40.309.10">
    <property type="entry name" value="Aldehyde Dehydrogenase, Chain A, domain 2"/>
    <property type="match status" value="1"/>
</dbReference>
<dbReference type="Pfam" id="PF00171">
    <property type="entry name" value="Aldedh"/>
    <property type="match status" value="1"/>
</dbReference>
<protein>
    <recommendedName>
        <fullName evidence="4">Aldehyde dehydrogenase</fullName>
    </recommendedName>
</protein>
<evidence type="ECO:0000256" key="7">
    <source>
        <dbReference type="RuleBase" id="RU003345"/>
    </source>
</evidence>
<keyword evidence="10" id="KW-1185">Reference proteome</keyword>
<dbReference type="FunFam" id="3.40.309.10:FF:000003">
    <property type="entry name" value="Aldehyde dehydrogenase"/>
    <property type="match status" value="1"/>
</dbReference>
<dbReference type="PIRSF" id="PIRSF036492">
    <property type="entry name" value="ALDH"/>
    <property type="match status" value="1"/>
</dbReference>
<name>A0A081FZZ6_9GAMM</name>
<dbReference type="InterPro" id="IPR016160">
    <property type="entry name" value="Ald_DH_CS_CYS"/>
</dbReference>
<dbReference type="PATRIC" id="fig|1232683.4.peg.1811"/>
<dbReference type="OrthoDB" id="9812625at2"/>
<dbReference type="InterPro" id="IPR016162">
    <property type="entry name" value="Ald_DH_N"/>
</dbReference>
<keyword evidence="2 4" id="KW-0560">Oxidoreductase</keyword>
<comment type="caution">
    <text evidence="9">The sequence shown here is derived from an EMBL/GenBank/DDBJ whole genome shotgun (WGS) entry which is preliminary data.</text>
</comment>
<dbReference type="AlphaFoldDB" id="A0A081FZZ6"/>
<evidence type="ECO:0000313" key="10">
    <source>
        <dbReference type="Proteomes" id="UP000028252"/>
    </source>
</evidence>
<dbReference type="InterPro" id="IPR029510">
    <property type="entry name" value="Ald_DH_CS_GLU"/>
</dbReference>
<dbReference type="PANTHER" id="PTHR43570:SF20">
    <property type="entry name" value="ALDEHYDE DEHYDROGENASE ALDX-RELATED"/>
    <property type="match status" value="1"/>
</dbReference>
<comment type="similarity">
    <text evidence="1 4 7">Belongs to the aldehyde dehydrogenase family.</text>
</comment>
<dbReference type="GO" id="GO:0004029">
    <property type="term" value="F:aldehyde dehydrogenase (NAD+) activity"/>
    <property type="evidence" value="ECO:0007669"/>
    <property type="project" value="TreeGrafter"/>
</dbReference>
<evidence type="ECO:0000256" key="1">
    <source>
        <dbReference type="ARBA" id="ARBA00009986"/>
    </source>
</evidence>
<feature type="active site" evidence="5">
    <location>
        <position position="254"/>
    </location>
</feature>